<dbReference type="GO" id="GO:0044550">
    <property type="term" value="P:secondary metabolite biosynthetic process"/>
    <property type="evidence" value="ECO:0007669"/>
    <property type="project" value="TreeGrafter"/>
</dbReference>
<dbReference type="InterPro" id="IPR009081">
    <property type="entry name" value="PP-bd_ACP"/>
</dbReference>
<dbReference type="EMBL" id="BDHI01000007">
    <property type="protein sequence ID" value="GCB20769.1"/>
    <property type="molecule type" value="Genomic_DNA"/>
</dbReference>
<dbReference type="Gene3D" id="3.30.559.30">
    <property type="entry name" value="Nonribosomal peptide synthetase, condensation domain"/>
    <property type="match status" value="1"/>
</dbReference>
<dbReference type="InterPro" id="IPR006162">
    <property type="entry name" value="Ppantetheine_attach_site"/>
</dbReference>
<dbReference type="CDD" id="cd02440">
    <property type="entry name" value="AdoMet_MTases"/>
    <property type="match status" value="1"/>
</dbReference>
<accession>A0A401KNE1</accession>
<dbReference type="SUPFAM" id="SSF53335">
    <property type="entry name" value="S-adenosyl-L-methionine-dependent methyltransferases"/>
    <property type="match status" value="1"/>
</dbReference>
<dbReference type="STRING" id="105351.A0A401KNE1"/>
<dbReference type="Pfam" id="PF07993">
    <property type="entry name" value="NAD_binding_4"/>
    <property type="match status" value="1"/>
</dbReference>
<protein>
    <submittedName>
        <fullName evidence="6">Nonribosomal peptide synthetase 1</fullName>
    </submittedName>
</protein>
<dbReference type="SUPFAM" id="SSF56801">
    <property type="entry name" value="Acetyl-CoA synthetase-like"/>
    <property type="match status" value="1"/>
</dbReference>
<dbReference type="SUPFAM" id="SSF47336">
    <property type="entry name" value="ACP-like"/>
    <property type="match status" value="2"/>
</dbReference>
<organism evidence="6 7">
    <name type="scientific">Aspergillus awamori</name>
    <name type="common">Black koji mold</name>
    <dbReference type="NCBI Taxonomy" id="105351"/>
    <lineage>
        <taxon>Eukaryota</taxon>
        <taxon>Fungi</taxon>
        <taxon>Dikarya</taxon>
        <taxon>Ascomycota</taxon>
        <taxon>Pezizomycotina</taxon>
        <taxon>Eurotiomycetes</taxon>
        <taxon>Eurotiomycetidae</taxon>
        <taxon>Eurotiales</taxon>
        <taxon>Aspergillaceae</taxon>
        <taxon>Aspergillus</taxon>
    </lineage>
</organism>
<keyword evidence="2" id="KW-0597">Phosphoprotein</keyword>
<dbReference type="CDD" id="cd05918">
    <property type="entry name" value="A_NRPS_SidN3_like"/>
    <property type="match status" value="1"/>
</dbReference>
<evidence type="ECO:0000256" key="3">
    <source>
        <dbReference type="ARBA" id="ARBA00022598"/>
    </source>
</evidence>
<keyword evidence="3" id="KW-0436">Ligase</keyword>
<dbReference type="InterPro" id="IPR010071">
    <property type="entry name" value="AA_adenyl_dom"/>
</dbReference>
<dbReference type="Gene3D" id="3.30.559.10">
    <property type="entry name" value="Chloramphenicol acetyltransferase-like domain"/>
    <property type="match status" value="1"/>
</dbReference>
<dbReference type="PANTHER" id="PTHR45527">
    <property type="entry name" value="NONRIBOSOMAL PEPTIDE SYNTHETASE"/>
    <property type="match status" value="1"/>
</dbReference>
<dbReference type="Gene3D" id="2.30.38.10">
    <property type="entry name" value="Luciferase, Domain 3"/>
    <property type="match status" value="1"/>
</dbReference>
<evidence type="ECO:0000256" key="2">
    <source>
        <dbReference type="ARBA" id="ARBA00022553"/>
    </source>
</evidence>
<dbReference type="SUPFAM" id="SSF51735">
    <property type="entry name" value="NAD(P)-binding Rossmann-fold domains"/>
    <property type="match status" value="1"/>
</dbReference>
<dbReference type="GO" id="GO:0031177">
    <property type="term" value="F:phosphopantetheine binding"/>
    <property type="evidence" value="ECO:0007669"/>
    <property type="project" value="InterPro"/>
</dbReference>
<evidence type="ECO:0000256" key="1">
    <source>
        <dbReference type="ARBA" id="ARBA00022450"/>
    </source>
</evidence>
<dbReference type="Gene3D" id="3.40.50.980">
    <property type="match status" value="2"/>
</dbReference>
<feature type="domain" description="Carrier" evidence="5">
    <location>
        <begin position="1393"/>
        <end position="1471"/>
    </location>
</feature>
<dbReference type="GO" id="GO:0016874">
    <property type="term" value="F:ligase activity"/>
    <property type="evidence" value="ECO:0007669"/>
    <property type="project" value="UniProtKB-KW"/>
</dbReference>
<dbReference type="Pfam" id="PF00501">
    <property type="entry name" value="AMP-binding"/>
    <property type="match status" value="1"/>
</dbReference>
<dbReference type="Pfam" id="PF00550">
    <property type="entry name" value="PP-binding"/>
    <property type="match status" value="1"/>
</dbReference>
<dbReference type="Gene3D" id="3.30.300.30">
    <property type="match status" value="1"/>
</dbReference>
<evidence type="ECO:0000256" key="4">
    <source>
        <dbReference type="SAM" id="MobiDB-lite"/>
    </source>
</evidence>
<gene>
    <name evidence="6" type="ORF">AAWM_03654</name>
</gene>
<proteinExistence type="predicted"/>
<dbReference type="Pfam" id="PF00668">
    <property type="entry name" value="Condensation"/>
    <property type="match status" value="1"/>
</dbReference>
<keyword evidence="7" id="KW-1185">Reference proteome</keyword>
<evidence type="ECO:0000313" key="6">
    <source>
        <dbReference type="EMBL" id="GCB20769.1"/>
    </source>
</evidence>
<dbReference type="InterPro" id="IPR041698">
    <property type="entry name" value="Methyltransf_25"/>
</dbReference>
<dbReference type="InterPro" id="IPR023213">
    <property type="entry name" value="CAT-like_dom_sf"/>
</dbReference>
<keyword evidence="1" id="KW-0596">Phosphopantetheine</keyword>
<dbReference type="PROSITE" id="PS00012">
    <property type="entry name" value="PHOSPHOPANTETHEINE"/>
    <property type="match status" value="1"/>
</dbReference>
<sequence length="1958" mass="212772">MGSTERESTCYDSAYLAEYYDIWTGKRNDTAYNANSLIRMTASSKPSSPLLVLDVGTGTGRLIQEMSRHAAATPGVSLANVEFIGLDIEPYMLARASAINATLAVETGCARITWLLGSALEMSALPIFRQQHPTRKTVDLLTIGFGSISHFYLPGQPEQFLAEVAKLLTPGTGQAQISVVNKLLIHPERGLDKDITDPLPPSEHTSVEFPGVVYRETVTENGVEGNVWRVVRHIEVWKGQDTLLERNIDTAMFRVWTETELRGLISAAGLRLVQVVPQEVDTLFISMGSIGETLVNGSPYQDVVKEFWCRILDLEEEDVDADSNFFALGGDSIDALKVARLAQQAGIALTVHLMIRHPRLSEMVQAAAEQPLQPVQPKEPADPVSSSGRFIQIPAFQHDEVLSQAVQQCQVPESAIVHFVPCTPMQTGLVVLTAQQPDLYWAEQTFEFPPEWSVAQVEAAWARVVGANEVLRSRIIQLLDGHCYLAVLHPQAVATTPEEDTNPGRGSPFGKPLVHCWIKPGRLRWHVHHAVYDAWSQRLILNALVEAYRDLTSPRIPHPPFSAFASHLVQKDLRPSTDFWKQYLHGFDGQAFPRALSLDESRVQAHVSGKSLWGPQQQHLGSTAATAIQTAWGIVLARYNETSDVVFGVVSNGRAAAEIEGADIARIIGPTIATFPVRLQLDESSTTVAACLASTQSQYGDCLPHEHVGLSHIASLGESGPAQATRFQSLLVVQPDDEANDGSSPIREIWGERRDDYMDYPLSLECFLGPGAIRHTLTYTESCMSRWEAEQLLARFIHVLDWIAKPANQHSVISKLELWTPSDTTTMQQWQATPIRLVAECLHTRIEQNAAAGKWNDSVAVVAWDGELTYRQLLAVSHHFAHQLQAAGVGPEVLIPIAHEKSIWSLISILAVLQAGGAFVLLDSGLPVARMQIMISVVNAPLVICSRQLECKVTNLADRVLCLDPERRAGLLRRSTTDPLPPKSPSGVTAENAAYAVFTSGTTGIPKAVLAEHRQVATAFEAQAQQGMFQRGRRMLQVATYSFDPSIADMLGPLLVGGAVCIPREDEVLTELAGVIRRFQVDVIDITPSVANLLDPAEVPTLKELRLGGEAVTAAQLARWTSSSSSSSRRSSSPLEFHNSYGPSECCVTAALTPPLHAAADPLNFGIPVGCRMVIVHPDDPRRLVALGLVGELAIQGPIVTRGYLNNPGAQAKAFLESAPWEDKQLSSLPDSPPWASRVYLTGDLARFAADGSVIFVGRKDHQVKLHGQRIELGEIEGTARKHEEVEAAVAMIIKTSGCSELVLVAQCSPGRRDDLGLLQLQDRRDLYSSLQQHLAALLPAYMVPAICLFVNRIPLSLTGKTDRKGLQQWVEQQPDLSAWRTSTPTATIPASDTVARKLSQLLALSLPVLASSWDSDNPPDIAPIAAGLDSIRMVSFVRAINHTFGVRLPLSRIPRAMVLTELAREVHQLQHGPSDDETPESDAASEQNKEVDLMLADLQSGIPGPLALGSSSPSLPPQISASANHHVLLTGATGYVGTAILHKLLTDSRVQTVYLLVRSPDPAAGLERVRAAATTAGWWDEPIHAPKVQIWSGDLARPRLGLSEAAWSQLEGTTSSSHDTSEDAAAPPVTAIVHNGALVHWHRSYTELRAANVLATAQLVACVAANPHITRLEYISGGAQWDPADPRVVFDPVTLRHKLRETNGYGQSKLIAEQIVAGTAAAKSVTTPSSRFGILNPALIIGGPRSHHYAANLDDLLWRLVSACVLIGEYYPEPEPQEAWIYVSTADAVADAAVGGLFWSSPSPDTTTTTAAATAAAAAPGGLQTRKMIFSGLRVDTFWDAVNAGLEEDGYEQKTKILKRSATYATWLSRLNESIAAVGEAHPCWPVIHVIETMGTELLSSPMPPTSAWGPGEKWEEVEQVMARTVTLNVRYLQKIGYLGRSSAAGTEITGGFWRRG</sequence>
<dbReference type="Gene3D" id="3.40.50.150">
    <property type="entry name" value="Vaccinia Virus protein VP39"/>
    <property type="match status" value="1"/>
</dbReference>
<dbReference type="Pfam" id="PF13649">
    <property type="entry name" value="Methyltransf_25"/>
    <property type="match status" value="1"/>
</dbReference>
<feature type="region of interest" description="Disordered" evidence="4">
    <location>
        <begin position="1468"/>
        <end position="1489"/>
    </location>
</feature>
<dbReference type="InterPro" id="IPR036291">
    <property type="entry name" value="NAD(P)-bd_dom_sf"/>
</dbReference>
<name>A0A401KNE1_ASPAW</name>
<dbReference type="CDD" id="cd19545">
    <property type="entry name" value="FUM14_C_NRPS-like"/>
    <property type="match status" value="1"/>
</dbReference>
<dbReference type="InterPro" id="IPR045851">
    <property type="entry name" value="AMP-bd_C_sf"/>
</dbReference>
<dbReference type="GO" id="GO:0043041">
    <property type="term" value="P:amino acid activation for nonribosomal peptide biosynthetic process"/>
    <property type="evidence" value="ECO:0007669"/>
    <property type="project" value="TreeGrafter"/>
</dbReference>
<dbReference type="InterPro" id="IPR020806">
    <property type="entry name" value="PKS_PP-bd"/>
</dbReference>
<dbReference type="Gene3D" id="1.10.1200.10">
    <property type="entry name" value="ACP-like"/>
    <property type="match status" value="2"/>
</dbReference>
<dbReference type="InterPro" id="IPR036736">
    <property type="entry name" value="ACP-like_sf"/>
</dbReference>
<dbReference type="InterPro" id="IPR000873">
    <property type="entry name" value="AMP-dep_synth/lig_dom"/>
</dbReference>
<reference evidence="6 7" key="1">
    <citation type="submission" date="2016-09" db="EMBL/GenBank/DDBJ databases">
        <title>Aspergillus awamori IFM 58123T.</title>
        <authorList>
            <person name="Kusuya Y."/>
            <person name="Shimizu M."/>
            <person name="Takahashi H."/>
            <person name="Yaguchi T."/>
        </authorList>
    </citation>
    <scope>NUCLEOTIDE SEQUENCE [LARGE SCALE GENOMIC DNA]</scope>
    <source>
        <strain evidence="6 7">IFM 58123</strain>
    </source>
</reference>
<dbReference type="SMART" id="SM00823">
    <property type="entry name" value="PKS_PP"/>
    <property type="match status" value="2"/>
</dbReference>
<feature type="domain" description="Carrier" evidence="5">
    <location>
        <begin position="298"/>
        <end position="371"/>
    </location>
</feature>
<dbReference type="InterPro" id="IPR013120">
    <property type="entry name" value="FAR_NAD-bd"/>
</dbReference>
<dbReference type="PROSITE" id="PS50075">
    <property type="entry name" value="CARRIER"/>
    <property type="match status" value="2"/>
</dbReference>
<dbReference type="InterPro" id="IPR029063">
    <property type="entry name" value="SAM-dependent_MTases_sf"/>
</dbReference>
<dbReference type="Proteomes" id="UP000286921">
    <property type="component" value="Unassembled WGS sequence"/>
</dbReference>
<evidence type="ECO:0000313" key="7">
    <source>
        <dbReference type="Proteomes" id="UP000286921"/>
    </source>
</evidence>
<dbReference type="NCBIfam" id="TIGR01733">
    <property type="entry name" value="AA-adenyl-dom"/>
    <property type="match status" value="1"/>
</dbReference>
<evidence type="ECO:0000259" key="5">
    <source>
        <dbReference type="PROSITE" id="PS50075"/>
    </source>
</evidence>
<dbReference type="SUPFAM" id="SSF52777">
    <property type="entry name" value="CoA-dependent acyltransferases"/>
    <property type="match status" value="2"/>
</dbReference>
<dbReference type="GO" id="GO:0005737">
    <property type="term" value="C:cytoplasm"/>
    <property type="evidence" value="ECO:0007669"/>
    <property type="project" value="TreeGrafter"/>
</dbReference>
<dbReference type="PANTHER" id="PTHR45527:SF12">
    <property type="entry name" value="NONRIBOSOMAL PEPTIDE SYNTHETASE IVOA"/>
    <property type="match status" value="1"/>
</dbReference>
<dbReference type="InterPro" id="IPR001242">
    <property type="entry name" value="Condensation_dom"/>
</dbReference>
<comment type="caution">
    <text evidence="6">The sequence shown here is derived from an EMBL/GenBank/DDBJ whole genome shotgun (WGS) entry which is preliminary data.</text>
</comment>
<dbReference type="Gene3D" id="3.40.50.720">
    <property type="entry name" value="NAD(P)-binding Rossmann-like Domain"/>
    <property type="match status" value="1"/>
</dbReference>